<feature type="region of interest" description="Disordered" evidence="1">
    <location>
        <begin position="1"/>
        <end position="32"/>
    </location>
</feature>
<dbReference type="EMBL" id="GL629765">
    <property type="protein sequence ID" value="EFX04333.1"/>
    <property type="molecule type" value="Genomic_DNA"/>
</dbReference>
<gene>
    <name evidence="2" type="ORF">CMQ_1261</name>
</gene>
<dbReference type="InterPro" id="IPR009003">
    <property type="entry name" value="Peptidase_S1_PA"/>
</dbReference>
<dbReference type="RefSeq" id="XP_014173815.1">
    <property type="nucleotide sequence ID" value="XM_014318340.1"/>
</dbReference>
<organism evidence="3">
    <name type="scientific">Grosmannia clavigera (strain kw1407 / UAMH 11150)</name>
    <name type="common">Blue stain fungus</name>
    <name type="synonym">Graphiocladiella clavigera</name>
    <dbReference type="NCBI Taxonomy" id="655863"/>
    <lineage>
        <taxon>Eukaryota</taxon>
        <taxon>Fungi</taxon>
        <taxon>Dikarya</taxon>
        <taxon>Ascomycota</taxon>
        <taxon>Pezizomycotina</taxon>
        <taxon>Sordariomycetes</taxon>
        <taxon>Sordariomycetidae</taxon>
        <taxon>Ophiostomatales</taxon>
        <taxon>Ophiostomataceae</taxon>
        <taxon>Leptographium</taxon>
    </lineage>
</organism>
<dbReference type="HOGENOM" id="CLU_024804_2_0_1"/>
<dbReference type="STRING" id="655863.F0XE44"/>
<dbReference type="AlphaFoldDB" id="F0XE44"/>
<proteinExistence type="predicted"/>
<evidence type="ECO:0000313" key="2">
    <source>
        <dbReference type="EMBL" id="EFX04333.1"/>
    </source>
</evidence>
<name>F0XE44_GROCL</name>
<feature type="compositionally biased region" description="Polar residues" evidence="1">
    <location>
        <begin position="1"/>
        <end position="13"/>
    </location>
</feature>
<dbReference type="GeneID" id="25974120"/>
<dbReference type="InParanoid" id="F0XE44"/>
<protein>
    <submittedName>
        <fullName evidence="2">Uncharacterized protein</fullName>
    </submittedName>
</protein>
<evidence type="ECO:0000313" key="3">
    <source>
        <dbReference type="Proteomes" id="UP000007796"/>
    </source>
</evidence>
<dbReference type="Proteomes" id="UP000007796">
    <property type="component" value="Unassembled WGS sequence"/>
</dbReference>
<evidence type="ECO:0000256" key="1">
    <source>
        <dbReference type="SAM" id="MobiDB-lite"/>
    </source>
</evidence>
<dbReference type="eggNOG" id="ENOG502QR0D">
    <property type="taxonomic scope" value="Eukaryota"/>
</dbReference>
<dbReference type="OrthoDB" id="5424209at2759"/>
<dbReference type="SUPFAM" id="SSF50494">
    <property type="entry name" value="Trypsin-like serine proteases"/>
    <property type="match status" value="1"/>
</dbReference>
<keyword evidence="3" id="KW-1185">Reference proteome</keyword>
<reference evidence="2 3" key="1">
    <citation type="journal article" date="2011" name="Proc. Natl. Acad. Sci. U.S.A.">
        <title>Genome and transcriptome analyses of the mountain pine beetle-fungal symbiont Grosmannia clavigera, a lodgepole pine pathogen.</title>
        <authorList>
            <person name="DiGuistini S."/>
            <person name="Wang Y."/>
            <person name="Liao N.Y."/>
            <person name="Taylor G."/>
            <person name="Tanguay P."/>
            <person name="Feau N."/>
            <person name="Henrissat B."/>
            <person name="Chan S.K."/>
            <person name="Hesse-Orce U."/>
            <person name="Alamouti S.M."/>
            <person name="Tsui C.K.M."/>
            <person name="Docking R.T."/>
            <person name="Levasseur A."/>
            <person name="Haridas S."/>
            <person name="Robertson G."/>
            <person name="Birol I."/>
            <person name="Holt R.A."/>
            <person name="Marra M.A."/>
            <person name="Hamelin R.C."/>
            <person name="Hirst M."/>
            <person name="Jones S.J.M."/>
            <person name="Bohlmann J."/>
            <person name="Breuil C."/>
        </authorList>
    </citation>
    <scope>NUCLEOTIDE SEQUENCE [LARGE SCALE GENOMIC DNA]</scope>
    <source>
        <strain evidence="3">kw1407 / UAMH 11150</strain>
    </source>
</reference>
<accession>F0XE44</accession>
<sequence length="539" mass="59791">MWTRQTEASSGATTPAKEVVLPDLAPPSDDEAKGYYRRLPSCPRLVGRTSGKERWYSPFPGESSLPSSEEISTIGQHTIVSLWEDLLESHVMTIIKDLPWTSVDVLRIGLKSVKRSDKPVIVWIGVSTADIPWPKIADVLRAFRVVLDMRGLNDVDVEIRVATVSQAAGPALLPANSLNMSQMDVYLRQLYTTAVGQSFASAKSDRTQGSLGMYLWAARSGNSTELFALTCRHVALPDTKFPGNRPYRRCFQGQPANKMIIPATGSWEDWNGEAEILVEECNKSLQSARQDPNVEPVDIQLAELLLRNASGWKRTVDSLQPIDNRVVGEVFFSPPIGKAYDSNKVNPGTFTRDWCLVRMDLSKFPGQQMPQNVVDLRHRDWTQMQMTRLLNPHPQSPHKFTFPEGGLLRLSGVIPMEDLCKPNMLDKNGEECLLVGKRGSASGLTFGTANEIKSVVRVYRGLEDFMSREWLVVGFNKRNAFSKKGDSGSVIFDMHGRVGGLLVAGSLAGSSTYDVTYAIPMAQLLADINEHMGYEVKMV</sequence>